<dbReference type="InterPro" id="IPR046980">
    <property type="entry name" value="KefG/KefF"/>
</dbReference>
<accession>A0ABQ6YX95</accession>
<name>A0ABQ6YX95_9ENTE</name>
<dbReference type="Gene3D" id="3.40.50.360">
    <property type="match status" value="1"/>
</dbReference>
<dbReference type="PANTHER" id="PTHR47307">
    <property type="entry name" value="GLUTATHIONE-REGULATED POTASSIUM-EFFLUX SYSTEM ANCILLARY PROTEIN KEFG"/>
    <property type="match status" value="1"/>
</dbReference>
<keyword evidence="1" id="KW-0560">Oxidoreductase</keyword>
<dbReference type="Proteomes" id="UP000782705">
    <property type="component" value="Unassembled WGS sequence"/>
</dbReference>
<dbReference type="SUPFAM" id="SSF52218">
    <property type="entry name" value="Flavoproteins"/>
    <property type="match status" value="1"/>
</dbReference>
<evidence type="ECO:0000313" key="3">
    <source>
        <dbReference type="EMBL" id="KAF1302452.1"/>
    </source>
</evidence>
<dbReference type="InterPro" id="IPR029039">
    <property type="entry name" value="Flavoprotein-like_sf"/>
</dbReference>
<gene>
    <name evidence="3" type="ORF">BAU17_09375</name>
</gene>
<feature type="domain" description="Flavodoxin-like fold" evidence="2">
    <location>
        <begin position="1"/>
        <end position="158"/>
    </location>
</feature>
<dbReference type="InterPro" id="IPR003680">
    <property type="entry name" value="Flavodoxin_fold"/>
</dbReference>
<reference evidence="3 4" key="1">
    <citation type="submission" date="2016-06" db="EMBL/GenBank/DDBJ databases">
        <title>Four novel species of enterococci isolated from chicken manure.</title>
        <authorList>
            <person name="Van Tyne D."/>
        </authorList>
    </citation>
    <scope>NUCLEOTIDE SEQUENCE [LARGE SCALE GENOMIC DNA]</scope>
    <source>
        <strain evidence="3 4">CU12B</strain>
    </source>
</reference>
<evidence type="ECO:0000256" key="1">
    <source>
        <dbReference type="ARBA" id="ARBA00023002"/>
    </source>
</evidence>
<dbReference type="PANTHER" id="PTHR47307:SF1">
    <property type="entry name" value="GLUTATHIONE-REGULATED POTASSIUM-EFFLUX SYSTEM ANCILLARY PROTEIN KEFG"/>
    <property type="match status" value="1"/>
</dbReference>
<protein>
    <submittedName>
        <fullName evidence="3">NAD(P)H dehydrogenase</fullName>
    </submittedName>
</protein>
<dbReference type="RefSeq" id="WP_161902854.1">
    <property type="nucleotide sequence ID" value="NZ_MAEL01000052.1"/>
</dbReference>
<dbReference type="EMBL" id="MAEL01000052">
    <property type="protein sequence ID" value="KAF1302452.1"/>
    <property type="molecule type" value="Genomic_DNA"/>
</dbReference>
<evidence type="ECO:0000259" key="2">
    <source>
        <dbReference type="Pfam" id="PF02525"/>
    </source>
</evidence>
<keyword evidence="4" id="KW-1185">Reference proteome</keyword>
<evidence type="ECO:0000313" key="4">
    <source>
        <dbReference type="Proteomes" id="UP000782705"/>
    </source>
</evidence>
<proteinExistence type="predicted"/>
<organism evidence="3 4">
    <name type="scientific">Candidatus Enterococcus willemsii</name>
    <dbReference type="NCBI Taxonomy" id="1857215"/>
    <lineage>
        <taxon>Bacteria</taxon>
        <taxon>Bacillati</taxon>
        <taxon>Bacillota</taxon>
        <taxon>Bacilli</taxon>
        <taxon>Lactobacillales</taxon>
        <taxon>Enterococcaceae</taxon>
        <taxon>Enterococcus</taxon>
    </lineage>
</organism>
<sequence length="231" mass="27127">MKTLIIISHPDIQDSSSQRFLQESLPQSVDITVHHLEAVYPDGKIDIQREQQLLREHNRIIFQFPFYWYSSPAMLKHWQDEVLAENFAYGARGRSLQGKELGLVLVIGVGEKEYQVGGTEGFSISTLTTPYQALANKLQMTFLKPFPIFQFQYMTEHEKMTLLLSYQQYVTMQNYDSLREKEKWYLQQLAKLKIEVDSDHTLLVIDQMEEVIEDHRMELDEIQMYIDGEVI</sequence>
<dbReference type="Pfam" id="PF02525">
    <property type="entry name" value="Flavodoxin_2"/>
    <property type="match status" value="1"/>
</dbReference>
<comment type="caution">
    <text evidence="3">The sequence shown here is derived from an EMBL/GenBank/DDBJ whole genome shotgun (WGS) entry which is preliminary data.</text>
</comment>